<comment type="caution">
    <text evidence="2">The sequence shown here is derived from an EMBL/GenBank/DDBJ whole genome shotgun (WGS) entry which is preliminary data.</text>
</comment>
<reference evidence="2" key="1">
    <citation type="journal article" date="2023" name="Science">
        <title>Genome structures resolve the early diversification of teleost fishes.</title>
        <authorList>
            <person name="Parey E."/>
            <person name="Louis A."/>
            <person name="Montfort J."/>
            <person name="Bouchez O."/>
            <person name="Roques C."/>
            <person name="Iampietro C."/>
            <person name="Lluch J."/>
            <person name="Castinel A."/>
            <person name="Donnadieu C."/>
            <person name="Desvignes T."/>
            <person name="Floi Bucao C."/>
            <person name="Jouanno E."/>
            <person name="Wen M."/>
            <person name="Mejri S."/>
            <person name="Dirks R."/>
            <person name="Jansen H."/>
            <person name="Henkel C."/>
            <person name="Chen W.J."/>
            <person name="Zahm M."/>
            <person name="Cabau C."/>
            <person name="Klopp C."/>
            <person name="Thompson A.W."/>
            <person name="Robinson-Rechavi M."/>
            <person name="Braasch I."/>
            <person name="Lecointre G."/>
            <person name="Bobe J."/>
            <person name="Postlethwait J.H."/>
            <person name="Berthelot C."/>
            <person name="Roest Crollius H."/>
            <person name="Guiguen Y."/>
        </authorList>
    </citation>
    <scope>NUCLEOTIDE SEQUENCE</scope>
    <source>
        <strain evidence="2">WJC10195</strain>
    </source>
</reference>
<dbReference type="AlphaFoldDB" id="A0A9Q1E7Q8"/>
<evidence type="ECO:0000259" key="1">
    <source>
        <dbReference type="PROSITE" id="PS50878"/>
    </source>
</evidence>
<dbReference type="EMBL" id="JAINUF010000022">
    <property type="protein sequence ID" value="KAJ8333770.1"/>
    <property type="molecule type" value="Genomic_DNA"/>
</dbReference>
<keyword evidence="3" id="KW-1185">Reference proteome</keyword>
<dbReference type="Proteomes" id="UP001152622">
    <property type="component" value="Chromosome 22"/>
</dbReference>
<dbReference type="SUPFAM" id="SSF56672">
    <property type="entry name" value="DNA/RNA polymerases"/>
    <property type="match status" value="1"/>
</dbReference>
<organism evidence="2 3">
    <name type="scientific">Synaphobranchus kaupii</name>
    <name type="common">Kaup's arrowtooth eel</name>
    <dbReference type="NCBI Taxonomy" id="118154"/>
    <lineage>
        <taxon>Eukaryota</taxon>
        <taxon>Metazoa</taxon>
        <taxon>Chordata</taxon>
        <taxon>Craniata</taxon>
        <taxon>Vertebrata</taxon>
        <taxon>Euteleostomi</taxon>
        <taxon>Actinopterygii</taxon>
        <taxon>Neopterygii</taxon>
        <taxon>Teleostei</taxon>
        <taxon>Anguilliformes</taxon>
        <taxon>Synaphobranchidae</taxon>
        <taxon>Synaphobranchus</taxon>
    </lineage>
</organism>
<evidence type="ECO:0000313" key="2">
    <source>
        <dbReference type="EMBL" id="KAJ8333770.1"/>
    </source>
</evidence>
<dbReference type="InterPro" id="IPR043502">
    <property type="entry name" value="DNA/RNA_pol_sf"/>
</dbReference>
<proteinExistence type="predicted"/>
<evidence type="ECO:0000313" key="3">
    <source>
        <dbReference type="Proteomes" id="UP001152622"/>
    </source>
</evidence>
<dbReference type="OrthoDB" id="8939918at2759"/>
<name>A0A9Q1E7Q8_SYNKA</name>
<dbReference type="CDD" id="cd01650">
    <property type="entry name" value="RT_nLTR_like"/>
    <property type="match status" value="1"/>
</dbReference>
<accession>A0A9Q1E7Q8</accession>
<sequence length="407" mass="43494">SLSAVTSAPSRPPLLLPVSLLPSPLSNPSLNSPSTASDTLLTALSTSLNSLCPLVSRPTRPSPPCLWMSDALRTSRAGLRAAERMWRKSREASGLSSYQSLLVAFSTAVTAAKNNLLDPHQSGFKPGHSTETAVLSVSEMLHAAWAASPSSVLILLDLSAAFDTVDHSILLSSLSAAGIGGSALAWIESYLSERSSQVTWAGKVSAPRPLTTGLPQDSVLGPLLFSTYTKSLGPVITAHGLSYHCYADDTQLFLSFSPSDTQVSARISACLRDIQSWMDNHHLKLNPGKTELIYIPALTSPPLNLSISLGDTPLTPTPCARNLGVVMDNRLSLSENIAVVTRVCRFLLYNIRRIRPFLTIGARLPGSPRICPSIPPKAHQTLHTCQIPAFRLLRTTGTPPPPPPTSY</sequence>
<feature type="non-terminal residue" evidence="2">
    <location>
        <position position="1"/>
    </location>
</feature>
<dbReference type="InterPro" id="IPR000477">
    <property type="entry name" value="RT_dom"/>
</dbReference>
<feature type="domain" description="Reverse transcriptase" evidence="1">
    <location>
        <begin position="1"/>
        <end position="309"/>
    </location>
</feature>
<dbReference type="Pfam" id="PF00078">
    <property type="entry name" value="RVT_1"/>
    <property type="match status" value="1"/>
</dbReference>
<dbReference type="PANTHER" id="PTHR33332">
    <property type="entry name" value="REVERSE TRANSCRIPTASE DOMAIN-CONTAINING PROTEIN"/>
    <property type="match status" value="1"/>
</dbReference>
<gene>
    <name evidence="2" type="ORF">SKAU_G00410890</name>
</gene>
<protein>
    <recommendedName>
        <fullName evidence="1">Reverse transcriptase domain-containing protein</fullName>
    </recommendedName>
</protein>
<dbReference type="PROSITE" id="PS50878">
    <property type="entry name" value="RT_POL"/>
    <property type="match status" value="1"/>
</dbReference>